<evidence type="ECO:0000313" key="4">
    <source>
        <dbReference type="EMBL" id="KEZ87914.1"/>
    </source>
</evidence>
<dbReference type="RefSeq" id="WP_038283954.1">
    <property type="nucleotide sequence ID" value="NZ_JPME01000028.1"/>
</dbReference>
<keyword evidence="2" id="KW-0732">Signal</keyword>
<proteinExistence type="predicted"/>
<evidence type="ECO:0000256" key="2">
    <source>
        <dbReference type="SAM" id="SignalP"/>
    </source>
</evidence>
<organism evidence="4 5">
    <name type="scientific">Lacrimispora celerecrescens</name>
    <dbReference type="NCBI Taxonomy" id="29354"/>
    <lineage>
        <taxon>Bacteria</taxon>
        <taxon>Bacillati</taxon>
        <taxon>Bacillota</taxon>
        <taxon>Clostridia</taxon>
        <taxon>Lachnospirales</taxon>
        <taxon>Lachnospiraceae</taxon>
        <taxon>Lacrimispora</taxon>
    </lineage>
</organism>
<dbReference type="Pfam" id="PF10646">
    <property type="entry name" value="Germane"/>
    <property type="match status" value="1"/>
</dbReference>
<dbReference type="SMART" id="SM00909">
    <property type="entry name" value="Germane"/>
    <property type="match status" value="1"/>
</dbReference>
<dbReference type="AlphaFoldDB" id="A0A084JG30"/>
<dbReference type="Proteomes" id="UP000028525">
    <property type="component" value="Unassembled WGS sequence"/>
</dbReference>
<evidence type="ECO:0000259" key="3">
    <source>
        <dbReference type="SMART" id="SM00909"/>
    </source>
</evidence>
<evidence type="ECO:0000256" key="1">
    <source>
        <dbReference type="SAM" id="MobiDB-lite"/>
    </source>
</evidence>
<accession>A0A084JG30</accession>
<dbReference type="InterPro" id="IPR019606">
    <property type="entry name" value="GerMN"/>
</dbReference>
<reference evidence="4 5" key="1">
    <citation type="submission" date="2014-07" db="EMBL/GenBank/DDBJ databases">
        <title>Draft genome of Clostridium celerecrescens 152B isolated from sediments associated with methane hydrate from Krishna Godavari basin.</title>
        <authorList>
            <person name="Honkalas V.S."/>
            <person name="Dabir A.P."/>
            <person name="Arora P."/>
            <person name="Dhakephalkar P.K."/>
        </authorList>
    </citation>
    <scope>NUCLEOTIDE SEQUENCE [LARGE SCALE GENOMIC DNA]</scope>
    <source>
        <strain evidence="4 5">152B</strain>
    </source>
</reference>
<comment type="caution">
    <text evidence="4">The sequence shown here is derived from an EMBL/GenBank/DDBJ whole genome shotgun (WGS) entry which is preliminary data.</text>
</comment>
<feature type="region of interest" description="Disordered" evidence="1">
    <location>
        <begin position="25"/>
        <end position="49"/>
    </location>
</feature>
<sequence>MKKFIVFLISAMMMVSLVACAPTEPKVETTAPGPGAIASTGGASDKVPDPNAEPMEIISVYSQNDDATGLNQAMDAVSELTADAMADKLIEYGVLEEGTKVLKFDKKDDGTATLDLSQIPEKGTADDILTLTAVGNTFIENFELDKLKVLVNGKDYSNSQIKQGDGDYLEYVKNYKKIK</sequence>
<gene>
    <name evidence="4" type="ORF">IO98_19775</name>
</gene>
<dbReference type="OrthoDB" id="2051837at2"/>
<feature type="chain" id="PRO_5001777200" description="GerMN domain-containing protein" evidence="2">
    <location>
        <begin position="22"/>
        <end position="179"/>
    </location>
</feature>
<name>A0A084JG30_9FIRM</name>
<feature type="domain" description="GerMN" evidence="3">
    <location>
        <begin position="82"/>
        <end position="160"/>
    </location>
</feature>
<dbReference type="EMBL" id="JPME01000028">
    <property type="protein sequence ID" value="KEZ87914.1"/>
    <property type="molecule type" value="Genomic_DNA"/>
</dbReference>
<evidence type="ECO:0000313" key="5">
    <source>
        <dbReference type="Proteomes" id="UP000028525"/>
    </source>
</evidence>
<dbReference type="PROSITE" id="PS51257">
    <property type="entry name" value="PROKAR_LIPOPROTEIN"/>
    <property type="match status" value="1"/>
</dbReference>
<feature type="signal peptide" evidence="2">
    <location>
        <begin position="1"/>
        <end position="21"/>
    </location>
</feature>
<protein>
    <recommendedName>
        <fullName evidence="3">GerMN domain-containing protein</fullName>
    </recommendedName>
</protein>
<keyword evidence="5" id="KW-1185">Reference proteome</keyword>